<proteinExistence type="inferred from homology"/>
<dbReference type="PANTHER" id="PTHR47505">
    <property type="entry name" value="DNA UTILIZATION PROTEIN YHGH"/>
    <property type="match status" value="1"/>
</dbReference>
<dbReference type="Proteomes" id="UP000005388">
    <property type="component" value="Unassembled WGS sequence"/>
</dbReference>
<keyword evidence="2" id="KW-0808">Transferase</keyword>
<dbReference type="InterPro" id="IPR029057">
    <property type="entry name" value="PRTase-like"/>
</dbReference>
<name>G5KCS2_9STRE</name>
<dbReference type="InterPro" id="IPR051910">
    <property type="entry name" value="ComF/GntX_DNA_util-trans"/>
</dbReference>
<comment type="similarity">
    <text evidence="1">Belongs to the ComF/GntX family.</text>
</comment>
<dbReference type="SUPFAM" id="SSF53271">
    <property type="entry name" value="PRTase-like"/>
    <property type="match status" value="1"/>
</dbReference>
<evidence type="ECO:0000313" key="3">
    <source>
        <dbReference type="Proteomes" id="UP000005388"/>
    </source>
</evidence>
<accession>G5KCS2</accession>
<dbReference type="InterPro" id="IPR000836">
    <property type="entry name" value="PRTase_dom"/>
</dbReference>
<gene>
    <name evidence="2" type="ORF">STRUR_0508</name>
</gene>
<dbReference type="RefSeq" id="WP_006740323.1">
    <property type="nucleotide sequence ID" value="NZ_AEUZ02000001.1"/>
</dbReference>
<dbReference type="CDD" id="cd06223">
    <property type="entry name" value="PRTases_typeI"/>
    <property type="match status" value="1"/>
</dbReference>
<dbReference type="eggNOG" id="COG1040">
    <property type="taxonomic scope" value="Bacteria"/>
</dbReference>
<keyword evidence="3" id="KW-1185">Reference proteome</keyword>
<dbReference type="Gene3D" id="3.40.50.2020">
    <property type="match status" value="1"/>
</dbReference>
<dbReference type="GO" id="GO:0016740">
    <property type="term" value="F:transferase activity"/>
    <property type="evidence" value="ECO:0007669"/>
    <property type="project" value="UniProtKB-KW"/>
</dbReference>
<comment type="caution">
    <text evidence="2">The sequence shown here is derived from an EMBL/GenBank/DDBJ whole genome shotgun (WGS) entry which is preliminary data.</text>
</comment>
<protein>
    <submittedName>
        <fullName evidence="2">Phosphoribosyl transferase domain protein</fullName>
    </submittedName>
</protein>
<dbReference type="EMBL" id="AEUZ02000001">
    <property type="protein sequence ID" value="EHJ57623.1"/>
    <property type="molecule type" value="Genomic_DNA"/>
</dbReference>
<dbReference type="PANTHER" id="PTHR47505:SF1">
    <property type="entry name" value="DNA UTILIZATION PROTEIN YHGH"/>
    <property type="match status" value="1"/>
</dbReference>
<reference evidence="2 3" key="1">
    <citation type="journal article" date="2014" name="Int. J. Syst. Evol. Microbiol.">
        <title>Phylogenomics and the dynamic genome evolution of the genus Streptococcus.</title>
        <authorList>
            <consortium name="The Broad Institute Genome Sequencing Platform"/>
            <person name="Richards V.P."/>
            <person name="Palmer S.R."/>
            <person name="Pavinski Bitar P.D."/>
            <person name="Qin X."/>
            <person name="Weinstock G.M."/>
            <person name="Highlander S.K."/>
            <person name="Town C.D."/>
            <person name="Burne R.A."/>
            <person name="Stanhope M.J."/>
        </authorList>
    </citation>
    <scope>NUCLEOTIDE SEQUENCE [LARGE SCALE GENOMIC DNA]</scope>
    <source>
        <strain evidence="2 3">2285-97</strain>
    </source>
</reference>
<evidence type="ECO:0000313" key="2">
    <source>
        <dbReference type="EMBL" id="EHJ57623.1"/>
    </source>
</evidence>
<dbReference type="AlphaFoldDB" id="G5KCS2"/>
<organism evidence="2 3">
    <name type="scientific">Streptococcus urinalis 2285-97</name>
    <dbReference type="NCBI Taxonomy" id="764291"/>
    <lineage>
        <taxon>Bacteria</taxon>
        <taxon>Bacillati</taxon>
        <taxon>Bacillota</taxon>
        <taxon>Bacilli</taxon>
        <taxon>Lactobacillales</taxon>
        <taxon>Streptococcaceae</taxon>
        <taxon>Streptococcus</taxon>
    </lineage>
</organism>
<dbReference type="STRING" id="764291.STRUR_0508"/>
<sequence length="207" mass="24578">MKCILCQEYCIQPLNIMDYLLIRKEQAICCQKCKNNFERVNPNFSCVRCQKKGKEKICSDCKKWEEKGFIINHKALYYYNESMKDYFKKYKFNGDYLLKTVFVNDLKKAIKPFSNYQIITVPISQLTFEKRQFNQMQVILEECNIPFLIPFIKVEGNVQSKKTKIERLNNKNSYRLQNEMKNKITKNILIIDDIYTTGATIVALIKI</sequence>
<evidence type="ECO:0000256" key="1">
    <source>
        <dbReference type="ARBA" id="ARBA00008007"/>
    </source>
</evidence>